<evidence type="ECO:0000256" key="10">
    <source>
        <dbReference type="ARBA" id="ARBA00023136"/>
    </source>
</evidence>
<evidence type="ECO:0000256" key="12">
    <source>
        <dbReference type="SAM" id="Phobius"/>
    </source>
</evidence>
<feature type="transmembrane region" description="Helical" evidence="12">
    <location>
        <begin position="101"/>
        <end position="121"/>
    </location>
</feature>
<sequence>MILYRYIAREIIISTLAVGSILLLVIVGSRFARFLNRVASGRISLDILGQLTLFYTPYALQLIIPLSFVLALMLTFGRLYMESEMSVIQSSGVSQRQLMQLVLVLALGVASLTAFSSLYLTPKAQFASELMMQEQQEKTGFESVATGQFTHLNKQTIFVNQQNEDNTLLEGVFIAEVAEGKATLALADRAYQQISDETLSRFLVLEDGWRYELPSIDLTSSSLEFDRYALRVGVYSPPSVQEQVAMLSLNKLLADKSLAAKVELQWRLSLPVLVLVMVFIALPLTKVNPRQGRFIAILPVLLLELIYLGGLMSLQGAINKEQWPVWPGMWLVHFGFFSMGLALCWRRGVFKS</sequence>
<protein>
    <recommendedName>
        <fullName evidence="4">Lipopolysaccharide export system permease protein LptF</fullName>
    </recommendedName>
</protein>
<comment type="subcellular location">
    <subcellularLocation>
        <location evidence="2">Cell inner membrane</location>
        <topology evidence="2">Multi-pass membrane protein</topology>
    </subcellularLocation>
</comment>
<accession>A0ABQ5ZV42</accession>
<dbReference type="PANTHER" id="PTHR33529">
    <property type="entry name" value="SLR0882 PROTEIN-RELATED"/>
    <property type="match status" value="1"/>
</dbReference>
<keyword evidence="8 12" id="KW-0812">Transmembrane</keyword>
<keyword evidence="7" id="KW-0997">Cell inner membrane</keyword>
<gene>
    <name evidence="13" type="ORF">GCM10007878_13110</name>
</gene>
<comment type="subunit">
    <text evidence="11">Component of the lipopolysaccharide transport and assembly complex. The LptBFG transporter is composed of two ATP-binding proteins (LptB) and two transmembrane proteins (LptF and LptG).</text>
</comment>
<feature type="transmembrane region" description="Helical" evidence="12">
    <location>
        <begin position="12"/>
        <end position="32"/>
    </location>
</feature>
<comment type="caution">
    <text evidence="13">The sequence shown here is derived from an EMBL/GenBank/DDBJ whole genome shotgun (WGS) entry which is preliminary data.</text>
</comment>
<evidence type="ECO:0000313" key="14">
    <source>
        <dbReference type="Proteomes" id="UP001156682"/>
    </source>
</evidence>
<comment type="function">
    <text evidence="1">Part of the ABC transporter complex LptBFG involved in the translocation of lipopolysaccharide (LPS) from the inner membrane to the outer membrane.</text>
</comment>
<reference evidence="14" key="1">
    <citation type="journal article" date="2019" name="Int. J. Syst. Evol. Microbiol.">
        <title>The Global Catalogue of Microorganisms (GCM) 10K type strain sequencing project: providing services to taxonomists for standard genome sequencing and annotation.</title>
        <authorList>
            <consortium name="The Broad Institute Genomics Platform"/>
            <consortium name="The Broad Institute Genome Sequencing Center for Infectious Disease"/>
            <person name="Wu L."/>
            <person name="Ma J."/>
        </authorList>
    </citation>
    <scope>NUCLEOTIDE SEQUENCE [LARGE SCALE GENOMIC DNA]</scope>
    <source>
        <strain evidence="14">NBRC 100033</strain>
    </source>
</reference>
<evidence type="ECO:0000256" key="6">
    <source>
        <dbReference type="ARBA" id="ARBA00022475"/>
    </source>
</evidence>
<evidence type="ECO:0000256" key="9">
    <source>
        <dbReference type="ARBA" id="ARBA00022989"/>
    </source>
</evidence>
<dbReference type="RefSeq" id="WP_027850698.1">
    <property type="nucleotide sequence ID" value="NZ_BSOR01000020.1"/>
</dbReference>
<evidence type="ECO:0000256" key="11">
    <source>
        <dbReference type="ARBA" id="ARBA00026081"/>
    </source>
</evidence>
<keyword evidence="10 12" id="KW-0472">Membrane</keyword>
<evidence type="ECO:0000256" key="2">
    <source>
        <dbReference type="ARBA" id="ARBA00004429"/>
    </source>
</evidence>
<dbReference type="EMBL" id="BSOR01000020">
    <property type="protein sequence ID" value="GLR63874.1"/>
    <property type="molecule type" value="Genomic_DNA"/>
</dbReference>
<evidence type="ECO:0000256" key="1">
    <source>
        <dbReference type="ARBA" id="ARBA00002265"/>
    </source>
</evidence>
<organism evidence="13 14">
    <name type="scientific">Marinospirillum insulare</name>
    <dbReference type="NCBI Taxonomy" id="217169"/>
    <lineage>
        <taxon>Bacteria</taxon>
        <taxon>Pseudomonadati</taxon>
        <taxon>Pseudomonadota</taxon>
        <taxon>Gammaproteobacteria</taxon>
        <taxon>Oceanospirillales</taxon>
        <taxon>Oceanospirillaceae</taxon>
        <taxon>Marinospirillum</taxon>
    </lineage>
</organism>
<feature type="transmembrane region" description="Helical" evidence="12">
    <location>
        <begin position="264"/>
        <end position="282"/>
    </location>
</feature>
<dbReference type="Proteomes" id="UP001156682">
    <property type="component" value="Unassembled WGS sequence"/>
</dbReference>
<feature type="transmembrane region" description="Helical" evidence="12">
    <location>
        <begin position="324"/>
        <end position="345"/>
    </location>
</feature>
<proteinExistence type="inferred from homology"/>
<dbReference type="InterPro" id="IPR030922">
    <property type="entry name" value="LptF"/>
</dbReference>
<keyword evidence="14" id="KW-1185">Reference proteome</keyword>
<dbReference type="InterPro" id="IPR005495">
    <property type="entry name" value="LptG/LptF_permease"/>
</dbReference>
<name>A0ABQ5ZV42_9GAMM</name>
<dbReference type="NCBIfam" id="TIGR04407">
    <property type="entry name" value="LptF_YjgP"/>
    <property type="match status" value="1"/>
</dbReference>
<evidence type="ECO:0000256" key="5">
    <source>
        <dbReference type="ARBA" id="ARBA00022448"/>
    </source>
</evidence>
<evidence type="ECO:0000256" key="3">
    <source>
        <dbReference type="ARBA" id="ARBA00007725"/>
    </source>
</evidence>
<keyword evidence="5" id="KW-0813">Transport</keyword>
<comment type="similarity">
    <text evidence="3">Belongs to the LptF/LptG family.</text>
</comment>
<keyword evidence="9 12" id="KW-1133">Transmembrane helix</keyword>
<evidence type="ECO:0000313" key="13">
    <source>
        <dbReference type="EMBL" id="GLR63874.1"/>
    </source>
</evidence>
<keyword evidence="6" id="KW-1003">Cell membrane</keyword>
<dbReference type="Pfam" id="PF03739">
    <property type="entry name" value="LptF_LptG"/>
    <property type="match status" value="1"/>
</dbReference>
<evidence type="ECO:0000256" key="7">
    <source>
        <dbReference type="ARBA" id="ARBA00022519"/>
    </source>
</evidence>
<dbReference type="PANTHER" id="PTHR33529:SF7">
    <property type="entry name" value="LIPOPOLYSACCHARIDE EXPORT SYSTEM PERMEASE PROTEIN LPTF"/>
    <property type="match status" value="1"/>
</dbReference>
<evidence type="ECO:0000256" key="8">
    <source>
        <dbReference type="ARBA" id="ARBA00022692"/>
    </source>
</evidence>
<feature type="transmembrane region" description="Helical" evidence="12">
    <location>
        <begin position="294"/>
        <end position="318"/>
    </location>
</feature>
<evidence type="ECO:0000256" key="4">
    <source>
        <dbReference type="ARBA" id="ARBA00014213"/>
    </source>
</evidence>
<feature type="transmembrane region" description="Helical" evidence="12">
    <location>
        <begin position="58"/>
        <end position="80"/>
    </location>
</feature>